<feature type="region of interest" description="Disordered" evidence="1">
    <location>
        <begin position="1"/>
        <end position="21"/>
    </location>
</feature>
<evidence type="ECO:0000313" key="3">
    <source>
        <dbReference type="Proteomes" id="UP000256964"/>
    </source>
</evidence>
<accession>A0A371CTE0</accession>
<proteinExistence type="predicted"/>
<dbReference type="EMBL" id="KZ857463">
    <property type="protein sequence ID" value="RDX43527.1"/>
    <property type="molecule type" value="Genomic_DNA"/>
</dbReference>
<organism evidence="2 3">
    <name type="scientific">Lentinus brumalis</name>
    <dbReference type="NCBI Taxonomy" id="2498619"/>
    <lineage>
        <taxon>Eukaryota</taxon>
        <taxon>Fungi</taxon>
        <taxon>Dikarya</taxon>
        <taxon>Basidiomycota</taxon>
        <taxon>Agaricomycotina</taxon>
        <taxon>Agaricomycetes</taxon>
        <taxon>Polyporales</taxon>
        <taxon>Polyporaceae</taxon>
        <taxon>Lentinus</taxon>
    </lineage>
</organism>
<evidence type="ECO:0000256" key="1">
    <source>
        <dbReference type="SAM" id="MobiDB-lite"/>
    </source>
</evidence>
<gene>
    <name evidence="2" type="ORF">OH76DRAFT_1197045</name>
</gene>
<dbReference type="AlphaFoldDB" id="A0A371CTE0"/>
<name>A0A371CTE0_9APHY</name>
<keyword evidence="3" id="KW-1185">Reference proteome</keyword>
<protein>
    <submittedName>
        <fullName evidence="2">Uncharacterized protein</fullName>
    </submittedName>
</protein>
<reference evidence="2 3" key="1">
    <citation type="journal article" date="2018" name="Biotechnol. Biofuels">
        <title>Integrative visual omics of the white-rot fungus Polyporus brumalis exposes the biotechnological potential of its oxidative enzymes for delignifying raw plant biomass.</title>
        <authorList>
            <person name="Miyauchi S."/>
            <person name="Rancon A."/>
            <person name="Drula E."/>
            <person name="Hage H."/>
            <person name="Chaduli D."/>
            <person name="Favel A."/>
            <person name="Grisel S."/>
            <person name="Henrissat B."/>
            <person name="Herpoel-Gimbert I."/>
            <person name="Ruiz-Duenas F.J."/>
            <person name="Chevret D."/>
            <person name="Hainaut M."/>
            <person name="Lin J."/>
            <person name="Wang M."/>
            <person name="Pangilinan J."/>
            <person name="Lipzen A."/>
            <person name="Lesage-Meessen L."/>
            <person name="Navarro D."/>
            <person name="Riley R."/>
            <person name="Grigoriev I.V."/>
            <person name="Zhou S."/>
            <person name="Raouche S."/>
            <person name="Rosso M.N."/>
        </authorList>
    </citation>
    <scope>NUCLEOTIDE SEQUENCE [LARGE SCALE GENOMIC DNA]</scope>
    <source>
        <strain evidence="2 3">BRFM 1820</strain>
    </source>
</reference>
<evidence type="ECO:0000313" key="2">
    <source>
        <dbReference type="EMBL" id="RDX43527.1"/>
    </source>
</evidence>
<feature type="compositionally biased region" description="Basic and acidic residues" evidence="1">
    <location>
        <begin position="1"/>
        <end position="12"/>
    </location>
</feature>
<dbReference type="Proteomes" id="UP000256964">
    <property type="component" value="Unassembled WGS sequence"/>
</dbReference>
<sequence>MRHVPVRSEGRGGRSALESAQHLQRTPISIVAGRSSGETIRRRITLRSHQLLTGGRLLITLAIVVDSSRSGRPTRWSPASLPLLQG</sequence>